<name>E3LHI0_CAERE</name>
<dbReference type="InParanoid" id="E3LHI0"/>
<dbReference type="HOGENOM" id="CLU_084002_0_0_1"/>
<dbReference type="Pfam" id="PF02520">
    <property type="entry name" value="ANIS5_cation-bd"/>
    <property type="match status" value="1"/>
</dbReference>
<keyword evidence="4" id="KW-1185">Reference proteome</keyword>
<dbReference type="FunCoup" id="E3LHI0">
    <property type="interactions" value="5"/>
</dbReference>
<dbReference type="OMA" id="YQIHASS"/>
<feature type="domain" description="SXP/RAL-2 family protein Ani s 5-like cation-binding" evidence="2">
    <location>
        <begin position="120"/>
        <end position="237"/>
    </location>
</feature>
<dbReference type="PANTHER" id="PTHR21593">
    <property type="entry name" value="PRION-LIKE- Q/N-RICH -DOMAIN-BEARING PROTEIN PROTEIN"/>
    <property type="match status" value="1"/>
</dbReference>
<dbReference type="Proteomes" id="UP000008281">
    <property type="component" value="Unassembled WGS sequence"/>
</dbReference>
<proteinExistence type="predicted"/>
<dbReference type="eggNOG" id="ENOG502TK1Z">
    <property type="taxonomic scope" value="Eukaryota"/>
</dbReference>
<keyword evidence="1" id="KW-0732">Signal</keyword>
<dbReference type="AlphaFoldDB" id="E3LHI0"/>
<evidence type="ECO:0000256" key="1">
    <source>
        <dbReference type="SAM" id="SignalP"/>
    </source>
</evidence>
<dbReference type="OrthoDB" id="5908802at2759"/>
<organism evidence="4">
    <name type="scientific">Caenorhabditis remanei</name>
    <name type="common">Caenorhabditis vulgaris</name>
    <dbReference type="NCBI Taxonomy" id="31234"/>
    <lineage>
        <taxon>Eukaryota</taxon>
        <taxon>Metazoa</taxon>
        <taxon>Ecdysozoa</taxon>
        <taxon>Nematoda</taxon>
        <taxon>Chromadorea</taxon>
        <taxon>Rhabditida</taxon>
        <taxon>Rhabditina</taxon>
        <taxon>Rhabditomorpha</taxon>
        <taxon>Rhabditoidea</taxon>
        <taxon>Rhabditidae</taxon>
        <taxon>Peloderinae</taxon>
        <taxon>Caenorhabditis</taxon>
    </lineage>
</organism>
<dbReference type="InterPro" id="IPR052823">
    <property type="entry name" value="SXP/RAL-2_related"/>
</dbReference>
<dbReference type="EMBL" id="DS268409">
    <property type="protein sequence ID" value="EFO95281.1"/>
    <property type="molecule type" value="Genomic_DNA"/>
</dbReference>
<evidence type="ECO:0000313" key="4">
    <source>
        <dbReference type="Proteomes" id="UP000008281"/>
    </source>
</evidence>
<sequence>MYSSKVIFAIVSSIALASAVPNSLGLGDILGGNGGVLGGITGGEGGLGRVLGGLLGGENGGLTEIVNNLLGGNEDALGGLMSILGGTPGGLGLPIIGNLTELPQFLVDFLQGLPEPVLAQVTDILSNASLSIDEITQQLQQALSGQNEVSHYQIHASSHSRFQNLLASLLATVTNLVSELLSRVSEVVANLGSVFDQLTQILNNQDQTLLQQNEAIENLRKQSPIELEAIFLIASRVAKTLQGRNGGVVPELPVPLPETPQVPV</sequence>
<protein>
    <recommendedName>
        <fullName evidence="2">SXP/RAL-2 family protein Ani s 5-like cation-binding domain-containing protein</fullName>
    </recommendedName>
</protein>
<dbReference type="PANTHER" id="PTHR21593:SF36">
    <property type="entry name" value="DUF148 DOMAIN-CONTAINING PROTEIN-RELATED"/>
    <property type="match status" value="1"/>
</dbReference>
<evidence type="ECO:0000313" key="3">
    <source>
        <dbReference type="EMBL" id="EFO95281.1"/>
    </source>
</evidence>
<evidence type="ECO:0000259" key="2">
    <source>
        <dbReference type="Pfam" id="PF02520"/>
    </source>
</evidence>
<reference evidence="3" key="1">
    <citation type="submission" date="2007-07" db="EMBL/GenBank/DDBJ databases">
        <title>PCAP assembly of the Caenorhabditis remanei genome.</title>
        <authorList>
            <consortium name="The Caenorhabditis remanei Sequencing Consortium"/>
            <person name="Wilson R.K."/>
        </authorList>
    </citation>
    <scope>NUCLEOTIDE SEQUENCE [LARGE SCALE GENOMIC DNA]</scope>
    <source>
        <strain evidence="3">PB4641</strain>
    </source>
</reference>
<gene>
    <name evidence="3" type="ORF">CRE_09206</name>
</gene>
<dbReference type="InterPro" id="IPR003677">
    <property type="entry name" value="ANIS5_cation-bd"/>
</dbReference>
<feature type="signal peptide" evidence="1">
    <location>
        <begin position="1"/>
        <end position="19"/>
    </location>
</feature>
<accession>E3LHI0</accession>
<feature type="chain" id="PRO_5003174921" description="SXP/RAL-2 family protein Ani s 5-like cation-binding domain-containing protein" evidence="1">
    <location>
        <begin position="20"/>
        <end position="264"/>
    </location>
</feature>